<dbReference type="GO" id="GO:0002099">
    <property type="term" value="P:tRNA wobble guanine modification"/>
    <property type="evidence" value="ECO:0007669"/>
    <property type="project" value="TreeGrafter"/>
</dbReference>
<name>A0AAX4KZ08_9CREN</name>
<dbReference type="GeneID" id="89337333"/>
<feature type="binding site" evidence="6">
    <location>
        <position position="278"/>
    </location>
    <ligand>
        <name>Zn(2+)</name>
        <dbReference type="ChEBI" id="CHEBI:29105"/>
    </ligand>
</feature>
<dbReference type="Proteomes" id="UP001432202">
    <property type="component" value="Chromosome"/>
</dbReference>
<keyword evidence="1 6" id="KW-0328">Glycosyltransferase</keyword>
<dbReference type="InterPro" id="IPR036511">
    <property type="entry name" value="TGT-like_sf"/>
</dbReference>
<dbReference type="SUPFAM" id="SSF51713">
    <property type="entry name" value="tRNA-guanine transglycosylase"/>
    <property type="match status" value="1"/>
</dbReference>
<feature type="binding site" evidence="6">
    <location>
        <position position="283"/>
    </location>
    <ligand>
        <name>Zn(2+)</name>
        <dbReference type="ChEBI" id="CHEBI:29105"/>
    </ligand>
</feature>
<comment type="function">
    <text evidence="6">Exchanges the guanine residue with 7-cyano-7-deazaguanine (preQ0) at position 15 in the dihydrouridine loop (D-loop) of archaeal tRNAs.</text>
</comment>
<comment type="catalytic activity">
    <reaction evidence="6">
        <text>guanosine(15) in tRNA + 7-cyano-7-carbaguanine = 7-cyano-7-carbaguanosine(15) in tRNA + guanine</text>
        <dbReference type="Rhea" id="RHEA:43164"/>
        <dbReference type="Rhea" id="RHEA-COMP:10371"/>
        <dbReference type="Rhea" id="RHEA-COMP:10372"/>
        <dbReference type="ChEBI" id="CHEBI:16235"/>
        <dbReference type="ChEBI" id="CHEBI:45075"/>
        <dbReference type="ChEBI" id="CHEBI:74269"/>
        <dbReference type="ChEBI" id="CHEBI:82850"/>
        <dbReference type="EC" id="2.4.2.48"/>
    </reaction>
</comment>
<accession>A0AAX4KZ08</accession>
<dbReference type="GO" id="GO:0005737">
    <property type="term" value="C:cytoplasm"/>
    <property type="evidence" value="ECO:0007669"/>
    <property type="project" value="TreeGrafter"/>
</dbReference>
<evidence type="ECO:0000256" key="1">
    <source>
        <dbReference type="ARBA" id="ARBA00022676"/>
    </source>
</evidence>
<evidence type="ECO:0000256" key="5">
    <source>
        <dbReference type="ARBA" id="ARBA00022833"/>
    </source>
</evidence>
<evidence type="ECO:0000256" key="3">
    <source>
        <dbReference type="ARBA" id="ARBA00022694"/>
    </source>
</evidence>
<feature type="domain" description="tRNA-guanine(15) transglycosylase-like" evidence="7">
    <location>
        <begin position="12"/>
        <end position="339"/>
    </location>
</feature>
<comment type="cofactor">
    <cofactor evidence="6">
        <name>Zn(2+)</name>
        <dbReference type="ChEBI" id="CHEBI:29105"/>
    </cofactor>
    <text evidence="6">Binds 1 zinc ion per subunit.</text>
</comment>
<dbReference type="GO" id="GO:0016763">
    <property type="term" value="F:pentosyltransferase activity"/>
    <property type="evidence" value="ECO:0007669"/>
    <property type="project" value="UniProtKB-UniRule"/>
</dbReference>
<dbReference type="NCBIfam" id="TIGR00449">
    <property type="entry name" value="tgt_general"/>
    <property type="match status" value="1"/>
</dbReference>
<dbReference type="InterPro" id="IPR050076">
    <property type="entry name" value="ArchSynthase1/Queuine_TRR"/>
</dbReference>
<dbReference type="RefSeq" id="WP_338600030.1">
    <property type="nucleotide sequence ID" value="NZ_CP146016.1"/>
</dbReference>
<gene>
    <name evidence="6 8" type="primary">tgtA</name>
    <name evidence="8" type="ORF">V6M85_11150</name>
</gene>
<dbReference type="NCBIfam" id="TIGR00432">
    <property type="entry name" value="arcsn_tRNA_tgt"/>
    <property type="match status" value="1"/>
</dbReference>
<feature type="binding site" evidence="6">
    <location>
        <position position="120"/>
    </location>
    <ligand>
        <name>substrate</name>
    </ligand>
</feature>
<feature type="binding site" evidence="6">
    <location>
        <position position="280"/>
    </location>
    <ligand>
        <name>Zn(2+)</name>
        <dbReference type="ChEBI" id="CHEBI:29105"/>
    </ligand>
</feature>
<comment type="caution">
    <text evidence="6">Lacks conserved residue(s) required for the propagation of feature annotation.</text>
</comment>
<feature type="active site" description="Nucleophile" evidence="6">
    <location>
        <position position="85"/>
    </location>
</feature>
<protein>
    <recommendedName>
        <fullName evidence="6">tRNA-guanine(15) transglycosylase</fullName>
        <ecNumber evidence="6">2.4.2.48</ecNumber>
    </recommendedName>
    <alternativeName>
        <fullName evidence="6">7-cyano-7-deazaguanine tRNA-ribosyltransferase</fullName>
    </alternativeName>
    <alternativeName>
        <fullName evidence="6">Archaeal tRNA-guanine transglycosylase</fullName>
    </alternativeName>
</protein>
<keyword evidence="9" id="KW-1185">Reference proteome</keyword>
<comment type="pathway">
    <text evidence="6">tRNA modification; archaeosine-tRNA biosynthesis.</text>
</comment>
<dbReference type="InterPro" id="IPR002616">
    <property type="entry name" value="tRNA_ribo_trans-like"/>
</dbReference>
<proteinExistence type="inferred from homology"/>
<dbReference type="EC" id="2.4.2.48" evidence="6"/>
<dbReference type="SUPFAM" id="SSF88802">
    <property type="entry name" value="Pre-PUA domain"/>
    <property type="match status" value="1"/>
</dbReference>
<dbReference type="PANTHER" id="PTHR46499">
    <property type="entry name" value="QUEUINE TRNA-RIBOSYLTRANSFERASE"/>
    <property type="match status" value="1"/>
</dbReference>
<organism evidence="8 9">
    <name type="scientific">Sulfolobus tengchongensis</name>
    <dbReference type="NCBI Taxonomy" id="207809"/>
    <lineage>
        <taxon>Archaea</taxon>
        <taxon>Thermoproteota</taxon>
        <taxon>Thermoprotei</taxon>
        <taxon>Sulfolobales</taxon>
        <taxon>Sulfolobaceae</taxon>
        <taxon>Sulfolobus</taxon>
    </lineage>
</organism>
<dbReference type="AlphaFoldDB" id="A0AAX4KZ08"/>
<keyword evidence="3 6" id="KW-0819">tRNA processing</keyword>
<keyword evidence="4 6" id="KW-0479">Metal-binding</keyword>
<evidence type="ECO:0000313" key="8">
    <source>
        <dbReference type="EMBL" id="WWQ60000.1"/>
    </source>
</evidence>
<dbReference type="Gene3D" id="3.40.50.10630">
    <property type="entry name" value="Uracil-DNA glycosylase-like"/>
    <property type="match status" value="1"/>
</dbReference>
<evidence type="ECO:0000256" key="4">
    <source>
        <dbReference type="ARBA" id="ARBA00022723"/>
    </source>
</evidence>
<evidence type="ECO:0000259" key="7">
    <source>
        <dbReference type="Pfam" id="PF01702"/>
    </source>
</evidence>
<dbReference type="HAMAP" id="MF_01634">
    <property type="entry name" value="TgtA_arch"/>
    <property type="match status" value="1"/>
</dbReference>
<evidence type="ECO:0000256" key="2">
    <source>
        <dbReference type="ARBA" id="ARBA00022679"/>
    </source>
</evidence>
<dbReference type="Gene3D" id="3.20.20.105">
    <property type="entry name" value="Queuine tRNA-ribosyltransferase-like"/>
    <property type="match status" value="1"/>
</dbReference>
<dbReference type="EMBL" id="CP146016">
    <property type="protein sequence ID" value="WWQ60000.1"/>
    <property type="molecule type" value="Genomic_DNA"/>
</dbReference>
<reference evidence="8 9" key="1">
    <citation type="submission" date="2024-02" db="EMBL/GenBank/DDBJ databases">
        <title>STSV induces naive adaptation in Sulfolobus.</title>
        <authorList>
            <person name="Xiang X."/>
            <person name="Song M."/>
        </authorList>
    </citation>
    <scope>NUCLEOTIDE SEQUENCE [LARGE SCALE GENOMIC DNA]</scope>
    <source>
        <strain evidence="8 9">RT2</strain>
    </source>
</reference>
<dbReference type="PANTHER" id="PTHR46499:SF1">
    <property type="entry name" value="QUEUINE TRNA-RIBOSYLTRANSFERASE"/>
    <property type="match status" value="1"/>
</dbReference>
<keyword evidence="5 6" id="KW-0862">Zinc</keyword>
<comment type="similarity">
    <text evidence="6">Belongs to the archaeosine tRNA-ribosyltransferase family.</text>
</comment>
<dbReference type="Pfam" id="PF01702">
    <property type="entry name" value="TGT"/>
    <property type="match status" value="1"/>
</dbReference>
<evidence type="ECO:0000313" key="9">
    <source>
        <dbReference type="Proteomes" id="UP001432202"/>
    </source>
</evidence>
<evidence type="ECO:0000256" key="6">
    <source>
        <dbReference type="HAMAP-Rule" id="MF_01634"/>
    </source>
</evidence>
<keyword evidence="2 6" id="KW-0808">Transferase</keyword>
<dbReference type="GO" id="GO:0008270">
    <property type="term" value="F:zinc ion binding"/>
    <property type="evidence" value="ECO:0007669"/>
    <property type="project" value="UniProtKB-UniRule"/>
</dbReference>
<sequence>MTIFEVKYEDLAARIGILRTKHGNIETPVFFPVVNVFKDEITINEIKNVGFKNFITNSYMLYKYNVVKNDIHTELNSEDMVIMTDSGAYQILEYGDIGISNEEIVKYQLKIKPDIAVILDLPTGNIDNYDNARETVYETLRRAKEASDIITKNSNNNDMIWVYPIQGGRFLDLIKFSAKELINFEEIYNMAALGSPTVLLEHYMYDIVVDMIYTAKSNIKRGIPFHLFGGGLPHIIPFAVALGVDSFDSASYIIYARDNRYITRSRVYKLEDLEYFPCSCPVCSKHTPKDLLELDKKTRTRLLAIHNLYTISEEIKATKQAIKEGRLFEYLQEKAYSHPAVYTAFKRLLKYSEYLEKYDPRIRGDAKGIFLYDVNSLYRPEILRYSKFLTRYTKKNEKITIYCYDRIVSETIYDYKQKIKDSLANSDKGDVFLAVPFFGLIPLELAESYPLSQFEAPKEIDEDIITDIKNKILEFIRRNNYQKVELVNCEKLNLHINSISASS</sequence>
<dbReference type="InterPro" id="IPR004804">
    <property type="entry name" value="TgtA"/>
</dbReference>